<gene>
    <name evidence="4" type="ORF">FEV53_06245</name>
</gene>
<accession>A0A547Q6H1</accession>
<dbReference type="Pfam" id="PF18912">
    <property type="entry name" value="DZR_2"/>
    <property type="match status" value="1"/>
</dbReference>
<dbReference type="Gene3D" id="3.40.50.2020">
    <property type="match status" value="1"/>
</dbReference>
<dbReference type="PANTHER" id="PTHR47505:SF1">
    <property type="entry name" value="DNA UTILIZATION PROTEIN YHGH"/>
    <property type="match status" value="1"/>
</dbReference>
<proteinExistence type="inferred from homology"/>
<evidence type="ECO:0000313" key="5">
    <source>
        <dbReference type="Proteomes" id="UP000318590"/>
    </source>
</evidence>
<dbReference type="EMBL" id="VFSV01000008">
    <property type="protein sequence ID" value="TRD21973.1"/>
    <property type="molecule type" value="Genomic_DNA"/>
</dbReference>
<dbReference type="Proteomes" id="UP000318590">
    <property type="component" value="Unassembled WGS sequence"/>
</dbReference>
<evidence type="ECO:0000313" key="4">
    <source>
        <dbReference type="EMBL" id="TRD21973.1"/>
    </source>
</evidence>
<dbReference type="Pfam" id="PF00156">
    <property type="entry name" value="Pribosyltran"/>
    <property type="match status" value="1"/>
</dbReference>
<dbReference type="InterPro" id="IPR051910">
    <property type="entry name" value="ComF/GntX_DNA_util-trans"/>
</dbReference>
<comment type="caution">
    <text evidence="4">The sequence shown here is derived from an EMBL/GenBank/DDBJ whole genome shotgun (WGS) entry which is preliminary data.</text>
</comment>
<feature type="domain" description="Phosphoribosyltransferase" evidence="2">
    <location>
        <begin position="189"/>
        <end position="236"/>
    </location>
</feature>
<dbReference type="AlphaFoldDB" id="A0A547Q6H1"/>
<sequence length="239" mass="25633">MRYVQSLLDVVYPPVCAICDTPLAGRVGLCGCCWSSAHFIQGLCCETCGAPLPGESCRRPLCDECLATPRLWSAGRAAVAYSGTMRDFVLRLKHGDRLDLVAPAADWMSAASRQIWPDDAVVVPVPLTWRRLVHRRYNQAALLARALAKRRNARFAARALVRVRAPAPSGADRTARFAALDGAIRPHPNIAAALLGRNVVIVDDVLVTGATLTATTRAAFAAGAADVRIVVLARALQEA</sequence>
<feature type="domain" description="Double zinc ribbon" evidence="3">
    <location>
        <begin position="7"/>
        <end position="66"/>
    </location>
</feature>
<dbReference type="InterPro" id="IPR000836">
    <property type="entry name" value="PRTase_dom"/>
</dbReference>
<reference evidence="4 5" key="1">
    <citation type="submission" date="2019-06" db="EMBL/GenBank/DDBJ databases">
        <title>Paenimaribius caenipelagi gen. nov., sp. nov., isolated from a tidal flat.</title>
        <authorList>
            <person name="Yoon J.-H."/>
        </authorList>
    </citation>
    <scope>NUCLEOTIDE SEQUENCE [LARGE SCALE GENOMIC DNA]</scope>
    <source>
        <strain evidence="4 5">JBTF-M29</strain>
    </source>
</reference>
<organism evidence="4 5">
    <name type="scientific">Palleronia caenipelagi</name>
    <dbReference type="NCBI Taxonomy" id="2489174"/>
    <lineage>
        <taxon>Bacteria</taxon>
        <taxon>Pseudomonadati</taxon>
        <taxon>Pseudomonadota</taxon>
        <taxon>Alphaproteobacteria</taxon>
        <taxon>Rhodobacterales</taxon>
        <taxon>Roseobacteraceae</taxon>
        <taxon>Palleronia</taxon>
    </lineage>
</organism>
<evidence type="ECO:0000259" key="2">
    <source>
        <dbReference type="Pfam" id="PF00156"/>
    </source>
</evidence>
<name>A0A547Q6H1_9RHOB</name>
<keyword evidence="5" id="KW-1185">Reference proteome</keyword>
<evidence type="ECO:0000259" key="3">
    <source>
        <dbReference type="Pfam" id="PF18912"/>
    </source>
</evidence>
<dbReference type="SUPFAM" id="SSF53271">
    <property type="entry name" value="PRTase-like"/>
    <property type="match status" value="1"/>
</dbReference>
<comment type="similarity">
    <text evidence="1">Belongs to the ComF/GntX family.</text>
</comment>
<dbReference type="OrthoDB" id="9779910at2"/>
<protein>
    <submittedName>
        <fullName evidence="4">ComF family protein</fullName>
    </submittedName>
</protein>
<evidence type="ECO:0000256" key="1">
    <source>
        <dbReference type="ARBA" id="ARBA00008007"/>
    </source>
</evidence>
<dbReference type="CDD" id="cd08368">
    <property type="entry name" value="LIM"/>
    <property type="match status" value="1"/>
</dbReference>
<dbReference type="PANTHER" id="PTHR47505">
    <property type="entry name" value="DNA UTILIZATION PROTEIN YHGH"/>
    <property type="match status" value="1"/>
</dbReference>
<dbReference type="InterPro" id="IPR029057">
    <property type="entry name" value="PRTase-like"/>
</dbReference>
<dbReference type="InterPro" id="IPR044005">
    <property type="entry name" value="DZR_2"/>
</dbReference>